<protein>
    <submittedName>
        <fullName evidence="1">Uncharacterized protein</fullName>
    </submittedName>
</protein>
<evidence type="ECO:0000313" key="1">
    <source>
        <dbReference type="EMBL" id="PAV80419.1"/>
    </source>
</evidence>
<dbReference type="EMBL" id="LIAE01007273">
    <property type="protein sequence ID" value="PAV80419.1"/>
    <property type="molecule type" value="Genomic_DNA"/>
</dbReference>
<accession>A0A2A2L2Q1</accession>
<name>A0A2A2L2Q1_9BILA</name>
<organism evidence="1 2">
    <name type="scientific">Diploscapter pachys</name>
    <dbReference type="NCBI Taxonomy" id="2018661"/>
    <lineage>
        <taxon>Eukaryota</taxon>
        <taxon>Metazoa</taxon>
        <taxon>Ecdysozoa</taxon>
        <taxon>Nematoda</taxon>
        <taxon>Chromadorea</taxon>
        <taxon>Rhabditida</taxon>
        <taxon>Rhabditina</taxon>
        <taxon>Rhabditomorpha</taxon>
        <taxon>Rhabditoidea</taxon>
        <taxon>Rhabditidae</taxon>
        <taxon>Diploscapter</taxon>
    </lineage>
</organism>
<evidence type="ECO:0000313" key="2">
    <source>
        <dbReference type="Proteomes" id="UP000218231"/>
    </source>
</evidence>
<dbReference type="AlphaFoldDB" id="A0A2A2L2Q1"/>
<keyword evidence="2" id="KW-1185">Reference proteome</keyword>
<comment type="caution">
    <text evidence="1">The sequence shown here is derived from an EMBL/GenBank/DDBJ whole genome shotgun (WGS) entry which is preliminary data.</text>
</comment>
<proteinExistence type="predicted"/>
<reference evidence="1 2" key="1">
    <citation type="journal article" date="2017" name="Curr. Biol.">
        <title>Genome architecture and evolution of a unichromosomal asexual nematode.</title>
        <authorList>
            <person name="Fradin H."/>
            <person name="Zegar C."/>
            <person name="Gutwein M."/>
            <person name="Lucas J."/>
            <person name="Kovtun M."/>
            <person name="Corcoran D."/>
            <person name="Baugh L.R."/>
            <person name="Kiontke K."/>
            <person name="Gunsalus K."/>
            <person name="Fitch D.H."/>
            <person name="Piano F."/>
        </authorList>
    </citation>
    <scope>NUCLEOTIDE SEQUENCE [LARGE SCALE GENOMIC DNA]</scope>
    <source>
        <strain evidence="1">PF1309</strain>
    </source>
</reference>
<sequence length="135" mass="15539">MLDDRPDDISALISLKWYLTFDKGYDMCNSKNDWKNLWMIIHEGAGRGCVRTLAQAPLVVDITLAKRAGTRKGKEEEKSRMWQMGRDIRDGMGEWEVKRKRGRAAEERREGEDRPRPLAAGLAEFELLNCIEGEL</sequence>
<gene>
    <name evidence="1" type="ORF">WR25_23589</name>
</gene>
<dbReference type="Proteomes" id="UP000218231">
    <property type="component" value="Unassembled WGS sequence"/>
</dbReference>